<organism evidence="1 2">
    <name type="scientific">Snuella sedimenti</name>
    <dbReference type="NCBI Taxonomy" id="2798802"/>
    <lineage>
        <taxon>Bacteria</taxon>
        <taxon>Pseudomonadati</taxon>
        <taxon>Bacteroidota</taxon>
        <taxon>Flavobacteriia</taxon>
        <taxon>Flavobacteriales</taxon>
        <taxon>Flavobacteriaceae</taxon>
        <taxon>Snuella</taxon>
    </lineage>
</organism>
<keyword evidence="2" id="KW-1185">Reference proteome</keyword>
<accession>A0A8J7LPA0</accession>
<dbReference type="InterPro" id="IPR005901">
    <property type="entry name" value="GLPGLI"/>
</dbReference>
<name>A0A8J7LPA0_9FLAO</name>
<comment type="caution">
    <text evidence="1">The sequence shown here is derived from an EMBL/GenBank/DDBJ whole genome shotgun (WGS) entry which is preliminary data.</text>
</comment>
<dbReference type="Pfam" id="PF09697">
    <property type="entry name" value="Porph_ging"/>
    <property type="match status" value="1"/>
</dbReference>
<protein>
    <submittedName>
        <fullName evidence="1">GLPGLI family protein</fullName>
    </submittedName>
</protein>
<dbReference type="Proteomes" id="UP000610931">
    <property type="component" value="Unassembled WGS sequence"/>
</dbReference>
<dbReference type="NCBIfam" id="TIGR01200">
    <property type="entry name" value="GLPGLI"/>
    <property type="match status" value="1"/>
</dbReference>
<dbReference type="RefSeq" id="WP_199115819.1">
    <property type="nucleotide sequence ID" value="NZ_JAELVQ010000019.1"/>
</dbReference>
<dbReference type="AlphaFoldDB" id="A0A8J7LPA0"/>
<gene>
    <name evidence="1" type="ORF">JF259_13260</name>
</gene>
<proteinExistence type="predicted"/>
<evidence type="ECO:0000313" key="1">
    <source>
        <dbReference type="EMBL" id="MBJ6369058.1"/>
    </source>
</evidence>
<dbReference type="EMBL" id="JAELVQ010000019">
    <property type="protein sequence ID" value="MBJ6369058.1"/>
    <property type="molecule type" value="Genomic_DNA"/>
</dbReference>
<evidence type="ECO:0000313" key="2">
    <source>
        <dbReference type="Proteomes" id="UP000610931"/>
    </source>
</evidence>
<reference evidence="1" key="1">
    <citation type="submission" date="2020-12" db="EMBL/GenBank/DDBJ databases">
        <title>Snuella sp. nov., isolated from sediment in Incheon.</title>
        <authorList>
            <person name="Kim W."/>
        </authorList>
    </citation>
    <scope>NUCLEOTIDE SEQUENCE</scope>
    <source>
        <strain evidence="1">CAU 1569</strain>
    </source>
</reference>
<sequence length="258" mass="29651">MMPVMVHRGNIFSGLICVAMFVCSVSFGQISKAIINYKVKLYPKDSVNNSRNYNLVLSEVDKLEFKLIYSKDSINEQARFVEVIEGVNFNFTDGFFKKRAKIFAGLNTSYYYDLVNEKILKKKAFLGNEYIIIGDFHQYAWKITEESKRIDNYLCQKAISEKKYKTRMGAIDTLYLTAWFATDLPIPLGPKDYQGLPGLILELHECADSTHEVNTSYTKGRTYYVSGIELNVKQPIDIVPFDGENVVTEKEYEKIVEN</sequence>